<dbReference type="EMBL" id="PYYB01000003">
    <property type="protein sequence ID" value="PTL55447.1"/>
    <property type="molecule type" value="Genomic_DNA"/>
</dbReference>
<dbReference type="Gene3D" id="1.10.260.130">
    <property type="match status" value="1"/>
</dbReference>
<dbReference type="RefSeq" id="WP_107570490.1">
    <property type="nucleotide sequence ID" value="NZ_PYYB01000003.1"/>
</dbReference>
<dbReference type="Pfam" id="PF03583">
    <property type="entry name" value="LIP"/>
    <property type="match status" value="1"/>
</dbReference>
<sequence length="506" mass="53200">MSRRRVLALAAALLSTAPVATATAQSRPDDDPFYGVPAGIAGLADGTVIDARPVTATRFSLPIDADAWQVRFKTRDTTGAPSAYLTTVLRPRTPWTGDGPRPVLSYQMPEDGVGLRCAPSWVLTQGLRAPTNTTPDAQTVASAVERGWTVVVPDYQGPDSAWLGADGQARGVLDGLRAARAFAPAGIDPRAPIGLWGYSGGAIASSTAAQLHPTHAPELPLVGVALGGNNASIREGLRAFDGGPAGGAIVIGLIGLDRAYPQARLTSFLSARGRAAVARSQDDCIVDAALKHPAFRAADGLTDPGAIDREPFTEVFRQASPLTYPGVPAVPVYDYHATGDELAPIAPSRELLRRFCRAGVPVEHVEHPGEHFTEVAVGEPGALRFLTARFAGRPANSTCTVPPDPAPSATPGARPPAVAPGRPCAPRRTFAVAVRRPARGRLVAVRATLGGRRVAVGRDRRGRSVVRVRLAGRRPGLVTLRIVARTSTGARLVQTRTYRVCAPRRS</sequence>
<name>A0A2T4UD66_9ACTN</name>
<dbReference type="InterPro" id="IPR029058">
    <property type="entry name" value="AB_hydrolase_fold"/>
</dbReference>
<organism evidence="3 4">
    <name type="scientific">Paraconexibacter algicola</name>
    <dbReference type="NCBI Taxonomy" id="2133960"/>
    <lineage>
        <taxon>Bacteria</taxon>
        <taxon>Bacillati</taxon>
        <taxon>Actinomycetota</taxon>
        <taxon>Thermoleophilia</taxon>
        <taxon>Solirubrobacterales</taxon>
        <taxon>Paraconexibacteraceae</taxon>
        <taxon>Paraconexibacter</taxon>
    </lineage>
</organism>
<dbReference type="InterPro" id="IPR005152">
    <property type="entry name" value="Lipase_secreted"/>
</dbReference>
<dbReference type="PANTHER" id="PTHR34853">
    <property type="match status" value="1"/>
</dbReference>
<dbReference type="SUPFAM" id="SSF53474">
    <property type="entry name" value="alpha/beta-Hydrolases"/>
    <property type="match status" value="1"/>
</dbReference>
<dbReference type="GO" id="GO:0004806">
    <property type="term" value="F:triacylglycerol lipase activity"/>
    <property type="evidence" value="ECO:0007669"/>
    <property type="project" value="InterPro"/>
</dbReference>
<dbReference type="Gene3D" id="3.40.50.1820">
    <property type="entry name" value="alpha/beta hydrolase"/>
    <property type="match status" value="1"/>
</dbReference>
<dbReference type="GO" id="GO:0016042">
    <property type="term" value="P:lipid catabolic process"/>
    <property type="evidence" value="ECO:0007669"/>
    <property type="project" value="InterPro"/>
</dbReference>
<comment type="caution">
    <text evidence="3">The sequence shown here is derived from an EMBL/GenBank/DDBJ whole genome shotgun (WGS) entry which is preliminary data.</text>
</comment>
<dbReference type="PANTHER" id="PTHR34853:SF1">
    <property type="entry name" value="LIPASE 5"/>
    <property type="match status" value="1"/>
</dbReference>
<evidence type="ECO:0000256" key="1">
    <source>
        <dbReference type="SAM" id="MobiDB-lite"/>
    </source>
</evidence>
<dbReference type="OrthoDB" id="9798122at2"/>
<evidence type="ECO:0000313" key="4">
    <source>
        <dbReference type="Proteomes" id="UP000240739"/>
    </source>
</evidence>
<feature type="region of interest" description="Disordered" evidence="1">
    <location>
        <begin position="396"/>
        <end position="422"/>
    </location>
</feature>
<evidence type="ECO:0000313" key="3">
    <source>
        <dbReference type="EMBL" id="PTL55447.1"/>
    </source>
</evidence>
<dbReference type="AlphaFoldDB" id="A0A2T4UD66"/>
<feature type="compositionally biased region" description="Pro residues" evidence="1">
    <location>
        <begin position="402"/>
        <end position="418"/>
    </location>
</feature>
<dbReference type="Proteomes" id="UP000240739">
    <property type="component" value="Unassembled WGS sequence"/>
</dbReference>
<gene>
    <name evidence="3" type="ORF">C7Y72_17480</name>
</gene>
<accession>A0A2T4UD66</accession>
<feature type="chain" id="PRO_5039102958" evidence="2">
    <location>
        <begin position="23"/>
        <end position="506"/>
    </location>
</feature>
<feature type="signal peptide" evidence="2">
    <location>
        <begin position="1"/>
        <end position="22"/>
    </location>
</feature>
<proteinExistence type="predicted"/>
<reference evidence="3 4" key="1">
    <citation type="submission" date="2018-03" db="EMBL/GenBank/DDBJ databases">
        <title>Aquarubrobacter algicola gen. nov., sp. nov., a novel actinobacterium isolated from shallow eutrophic lake during the end of cyanobacterial harmful algal blooms.</title>
        <authorList>
            <person name="Chun S.J."/>
        </authorList>
    </citation>
    <scope>NUCLEOTIDE SEQUENCE [LARGE SCALE GENOMIC DNA]</scope>
    <source>
        <strain evidence="3 4">Seoho-28</strain>
    </source>
</reference>
<protein>
    <submittedName>
        <fullName evidence="3">Lipase</fullName>
    </submittedName>
</protein>
<evidence type="ECO:0000256" key="2">
    <source>
        <dbReference type="SAM" id="SignalP"/>
    </source>
</evidence>
<keyword evidence="4" id="KW-1185">Reference proteome</keyword>
<keyword evidence="2" id="KW-0732">Signal</keyword>